<dbReference type="InterPro" id="IPR050950">
    <property type="entry name" value="HTH-type_LysR_regulators"/>
</dbReference>
<evidence type="ECO:0000256" key="3">
    <source>
        <dbReference type="ARBA" id="ARBA00023125"/>
    </source>
</evidence>
<reference evidence="6 7" key="1">
    <citation type="submission" date="2019-03" db="EMBL/GenBank/DDBJ databases">
        <title>Three New Species of Nocardioides, Nocardioides euryhalodurans sp. nov., Nocardioides seonyuensis sp. nov. and Nocardioides eburneoflavus sp. nov., Iolated from Soil.</title>
        <authorList>
            <person name="Roh S.G."/>
            <person name="Lee C."/>
            <person name="Kim M.-K."/>
            <person name="Kim S.B."/>
        </authorList>
    </citation>
    <scope>NUCLEOTIDE SEQUENCE [LARGE SCALE GENOMIC DNA]</scope>
    <source>
        <strain evidence="6 7">MMS17-SY117</strain>
    </source>
</reference>
<accession>A0A4P7GPQ6</accession>
<dbReference type="Gene3D" id="1.10.10.10">
    <property type="entry name" value="Winged helix-like DNA-binding domain superfamily/Winged helix DNA-binding domain"/>
    <property type="match status" value="1"/>
</dbReference>
<dbReference type="Pfam" id="PF03466">
    <property type="entry name" value="LysR_substrate"/>
    <property type="match status" value="1"/>
</dbReference>
<evidence type="ECO:0000313" key="6">
    <source>
        <dbReference type="EMBL" id="QBR93787.1"/>
    </source>
</evidence>
<keyword evidence="3" id="KW-0238">DNA-binding</keyword>
<dbReference type="InterPro" id="IPR036390">
    <property type="entry name" value="WH_DNA-bd_sf"/>
</dbReference>
<dbReference type="InterPro" id="IPR036388">
    <property type="entry name" value="WH-like_DNA-bd_sf"/>
</dbReference>
<evidence type="ECO:0000256" key="4">
    <source>
        <dbReference type="ARBA" id="ARBA00023163"/>
    </source>
</evidence>
<feature type="domain" description="HTH lysR-type" evidence="5">
    <location>
        <begin position="5"/>
        <end position="62"/>
    </location>
</feature>
<dbReference type="RefSeq" id="WP_135079555.1">
    <property type="nucleotide sequence ID" value="NZ_CP038267.1"/>
</dbReference>
<dbReference type="PANTHER" id="PTHR30419:SF30">
    <property type="entry name" value="LYSR FAMILY TRANSCRIPTIONAL REGULATOR"/>
    <property type="match status" value="1"/>
</dbReference>
<dbReference type="GO" id="GO:0003677">
    <property type="term" value="F:DNA binding"/>
    <property type="evidence" value="ECO:0007669"/>
    <property type="project" value="UniProtKB-KW"/>
</dbReference>
<dbReference type="KEGG" id="noy:EXE57_17000"/>
<keyword evidence="2" id="KW-0805">Transcription regulation</keyword>
<gene>
    <name evidence="6" type="ORF">EXE57_17000</name>
</gene>
<dbReference type="Proteomes" id="UP000294894">
    <property type="component" value="Chromosome"/>
</dbReference>
<dbReference type="InterPro" id="IPR005119">
    <property type="entry name" value="LysR_subst-bd"/>
</dbReference>
<evidence type="ECO:0000259" key="5">
    <source>
        <dbReference type="PROSITE" id="PS50931"/>
    </source>
</evidence>
<keyword evidence="7" id="KW-1185">Reference proteome</keyword>
<dbReference type="GO" id="GO:0005829">
    <property type="term" value="C:cytosol"/>
    <property type="evidence" value="ECO:0007669"/>
    <property type="project" value="TreeGrafter"/>
</dbReference>
<dbReference type="SUPFAM" id="SSF53850">
    <property type="entry name" value="Periplasmic binding protein-like II"/>
    <property type="match status" value="1"/>
</dbReference>
<dbReference type="EMBL" id="CP038267">
    <property type="protein sequence ID" value="QBR93787.1"/>
    <property type="molecule type" value="Genomic_DNA"/>
</dbReference>
<proteinExistence type="inferred from homology"/>
<dbReference type="PANTHER" id="PTHR30419">
    <property type="entry name" value="HTH-TYPE TRANSCRIPTIONAL REGULATOR YBHD"/>
    <property type="match status" value="1"/>
</dbReference>
<sequence>MSINIGVRHLRAVVAVADAGGYTAAAGQLRVAQSSLSRTVLEAERRLGVQLFERTTRRVAPTADGVELVRAARRLLAEFDATLANFEGYLSGERGTIVVAALPSVAATLLPAALAAFRGPRPEVSVSVRDGLSGEVLEMVRTGAVDLALTVASQDTEDLLVRRVATDTFACVFPEGHQLAEQDTVRWADLAGRPFVSFDTTSSIRDHADRTLRERGVSVGPQTEARNIAAVAGLTAAGLGVTAAPGLVLPLMQFAGLLSRPLVDPVVRRDICVVQHPERPVSRTAGELVQLLLHASDREVELPDLVSWAQPNRGPGAAAPDA</sequence>
<dbReference type="Gene3D" id="3.40.190.10">
    <property type="entry name" value="Periplasmic binding protein-like II"/>
    <property type="match status" value="2"/>
</dbReference>
<dbReference type="PROSITE" id="PS50931">
    <property type="entry name" value="HTH_LYSR"/>
    <property type="match status" value="1"/>
</dbReference>
<dbReference type="CDD" id="cd08440">
    <property type="entry name" value="PBP2_LTTR_like_4"/>
    <property type="match status" value="1"/>
</dbReference>
<name>A0A4P7GPQ6_9ACTN</name>
<evidence type="ECO:0000256" key="1">
    <source>
        <dbReference type="ARBA" id="ARBA00009437"/>
    </source>
</evidence>
<dbReference type="OrthoDB" id="7278199at2"/>
<dbReference type="FunFam" id="1.10.10.10:FF:000001">
    <property type="entry name" value="LysR family transcriptional regulator"/>
    <property type="match status" value="1"/>
</dbReference>
<dbReference type="GO" id="GO:0003700">
    <property type="term" value="F:DNA-binding transcription factor activity"/>
    <property type="evidence" value="ECO:0007669"/>
    <property type="project" value="InterPro"/>
</dbReference>
<comment type="similarity">
    <text evidence="1">Belongs to the LysR transcriptional regulatory family.</text>
</comment>
<evidence type="ECO:0000313" key="7">
    <source>
        <dbReference type="Proteomes" id="UP000294894"/>
    </source>
</evidence>
<dbReference type="Pfam" id="PF00126">
    <property type="entry name" value="HTH_1"/>
    <property type="match status" value="1"/>
</dbReference>
<dbReference type="AlphaFoldDB" id="A0A4P7GPQ6"/>
<organism evidence="6 7">
    <name type="scientific">Nocardioides euryhalodurans</name>
    <dbReference type="NCBI Taxonomy" id="2518370"/>
    <lineage>
        <taxon>Bacteria</taxon>
        <taxon>Bacillati</taxon>
        <taxon>Actinomycetota</taxon>
        <taxon>Actinomycetes</taxon>
        <taxon>Propionibacteriales</taxon>
        <taxon>Nocardioidaceae</taxon>
        <taxon>Nocardioides</taxon>
    </lineage>
</organism>
<dbReference type="InterPro" id="IPR000847">
    <property type="entry name" value="LysR_HTH_N"/>
</dbReference>
<dbReference type="SUPFAM" id="SSF46785">
    <property type="entry name" value="Winged helix' DNA-binding domain"/>
    <property type="match status" value="1"/>
</dbReference>
<keyword evidence="4" id="KW-0804">Transcription</keyword>
<protein>
    <submittedName>
        <fullName evidence="6">LysR family transcriptional regulator</fullName>
    </submittedName>
</protein>
<evidence type="ECO:0000256" key="2">
    <source>
        <dbReference type="ARBA" id="ARBA00023015"/>
    </source>
</evidence>